<evidence type="ECO:0000313" key="1">
    <source>
        <dbReference type="EMBL" id="EWS74460.1"/>
    </source>
</evidence>
<reference evidence="2" key="1">
    <citation type="journal article" date="2006" name="PLoS Biol.">
        <title>Macronuclear genome sequence of the ciliate Tetrahymena thermophila, a model eukaryote.</title>
        <authorList>
            <person name="Eisen J.A."/>
            <person name="Coyne R.S."/>
            <person name="Wu M."/>
            <person name="Wu D."/>
            <person name="Thiagarajan M."/>
            <person name="Wortman J.R."/>
            <person name="Badger J.H."/>
            <person name="Ren Q."/>
            <person name="Amedeo P."/>
            <person name="Jones K.M."/>
            <person name="Tallon L.J."/>
            <person name="Delcher A.L."/>
            <person name="Salzberg S.L."/>
            <person name="Silva J.C."/>
            <person name="Haas B.J."/>
            <person name="Majoros W.H."/>
            <person name="Farzad M."/>
            <person name="Carlton J.M."/>
            <person name="Smith R.K. Jr."/>
            <person name="Garg J."/>
            <person name="Pearlman R.E."/>
            <person name="Karrer K.M."/>
            <person name="Sun L."/>
            <person name="Manning G."/>
            <person name="Elde N.C."/>
            <person name="Turkewitz A.P."/>
            <person name="Asai D.J."/>
            <person name="Wilkes D.E."/>
            <person name="Wang Y."/>
            <person name="Cai H."/>
            <person name="Collins K."/>
            <person name="Stewart B.A."/>
            <person name="Lee S.R."/>
            <person name="Wilamowska K."/>
            <person name="Weinberg Z."/>
            <person name="Ruzzo W.L."/>
            <person name="Wloga D."/>
            <person name="Gaertig J."/>
            <person name="Frankel J."/>
            <person name="Tsao C.-C."/>
            <person name="Gorovsky M.A."/>
            <person name="Keeling P.J."/>
            <person name="Waller R.F."/>
            <person name="Patron N.J."/>
            <person name="Cherry J.M."/>
            <person name="Stover N.A."/>
            <person name="Krieger C.J."/>
            <person name="del Toro C."/>
            <person name="Ryder H.F."/>
            <person name="Williamson S.C."/>
            <person name="Barbeau R.A."/>
            <person name="Hamilton E.P."/>
            <person name="Orias E."/>
        </authorList>
    </citation>
    <scope>NUCLEOTIDE SEQUENCE [LARGE SCALE GENOMIC DNA]</scope>
    <source>
        <strain evidence="2">SB210</strain>
    </source>
</reference>
<organism evidence="1 2">
    <name type="scientific">Tetrahymena thermophila (strain SB210)</name>
    <dbReference type="NCBI Taxonomy" id="312017"/>
    <lineage>
        <taxon>Eukaryota</taxon>
        <taxon>Sar</taxon>
        <taxon>Alveolata</taxon>
        <taxon>Ciliophora</taxon>
        <taxon>Intramacronucleata</taxon>
        <taxon>Oligohymenophorea</taxon>
        <taxon>Hymenostomatida</taxon>
        <taxon>Tetrahymenina</taxon>
        <taxon>Tetrahymenidae</taxon>
        <taxon>Tetrahymena</taxon>
    </lineage>
</organism>
<protein>
    <submittedName>
        <fullName evidence="1">Uncharacterized protein</fullName>
    </submittedName>
</protein>
<accession>W7X524</accession>
<dbReference type="GeneID" id="24437146"/>
<dbReference type="InParanoid" id="W7X524"/>
<keyword evidence="2" id="KW-1185">Reference proteome</keyword>
<dbReference type="RefSeq" id="XP_012653037.1">
    <property type="nucleotide sequence ID" value="XM_012797583.1"/>
</dbReference>
<dbReference type="EMBL" id="GG662704">
    <property type="protein sequence ID" value="EWS74460.1"/>
    <property type="molecule type" value="Genomic_DNA"/>
</dbReference>
<evidence type="ECO:0000313" key="2">
    <source>
        <dbReference type="Proteomes" id="UP000009168"/>
    </source>
</evidence>
<name>W7X524_TETTS</name>
<dbReference type="AlphaFoldDB" id="W7X524"/>
<dbReference type="Proteomes" id="UP000009168">
    <property type="component" value="Unassembled WGS sequence"/>
</dbReference>
<proteinExistence type="predicted"/>
<sequence length="141" mass="16780">MIFRYADSSAQVEQKYSNQSEIFNNRIDSTAVKKSNPQIQSIPFKLRILQNYLDAAYSLQKKKTHFIKKQNYQKIKIIKIGDEELIIQKIFFPFLSYSINYDIFFFDKNKLKTNKQKNKQLNKFQAILTTKAKNKLIDQKI</sequence>
<dbReference type="KEGG" id="tet:TTHERM_000079488"/>
<gene>
    <name evidence="1" type="ORF">TTHERM_000079488</name>
</gene>